<dbReference type="GO" id="GO:0047372">
    <property type="term" value="F:monoacylglycerol lipase activity"/>
    <property type="evidence" value="ECO:0007669"/>
    <property type="project" value="UniProtKB-EC"/>
</dbReference>
<dbReference type="InterPro" id="IPR051044">
    <property type="entry name" value="MAG_DAG_Lipase"/>
</dbReference>
<dbReference type="EC" id="3.1.1.23" evidence="3"/>
<reference evidence="6 7" key="1">
    <citation type="submission" date="2017-10" db="EMBL/GenBank/DDBJ databases">
        <title>Novel microbial diversity and functional potential in the marine mammal oral microbiome.</title>
        <authorList>
            <person name="Dudek N.K."/>
            <person name="Sun C.L."/>
            <person name="Burstein D."/>
            <person name="Kantor R.S."/>
            <person name="Aliaga Goltsman D.S."/>
            <person name="Bik E.M."/>
            <person name="Thomas B.C."/>
            <person name="Banfield J.F."/>
            <person name="Relman D.A."/>
        </authorList>
    </citation>
    <scope>NUCLEOTIDE SEQUENCE [LARGE SCALE GENOMIC DNA]</scope>
    <source>
        <strain evidence="6">DOLJORAL78_61_10</strain>
    </source>
</reference>
<dbReference type="AlphaFoldDB" id="A0A2G6KE82"/>
<accession>A0A2G6KE82</accession>
<dbReference type="Gene3D" id="3.40.50.1820">
    <property type="entry name" value="alpha/beta hydrolase"/>
    <property type="match status" value="1"/>
</dbReference>
<dbReference type="SUPFAM" id="SSF53474">
    <property type="entry name" value="alpha/beta-Hydrolases"/>
    <property type="match status" value="1"/>
</dbReference>
<evidence type="ECO:0000256" key="2">
    <source>
        <dbReference type="ARBA" id="ARBA00008645"/>
    </source>
</evidence>
<evidence type="ECO:0000256" key="3">
    <source>
        <dbReference type="ARBA" id="ARBA00013254"/>
    </source>
</evidence>
<evidence type="ECO:0000256" key="1">
    <source>
        <dbReference type="ARBA" id="ARBA00001613"/>
    </source>
</evidence>
<sequence length="282" mass="30500">MTQHHEGSFTTADKRVLYRQSWLPDADITAVVILIHGLAEHSGRYADLARYLNSAGYGVETFDLRGHGRSDGPRAMIRSYDEFMADVAQFRSLVTAEHPDRPLVIAGHSMGGHIVMGHLIRAPKGLAGAVLSGPALVAGDDLGAVTAALAPLIGRLAPRLRLTQLDATSICRDPAVVDRYLNDPLVFNGKISAGLGGALLAEMATFPNHYSRLDLPILLLHGTADKLASVDGSRQLEASATTADITAHYYEGWYHEVFNEPDHLVVYRDLVTWLDQVAGTAD</sequence>
<comment type="similarity">
    <text evidence="2">Belongs to the AB hydrolase superfamily.</text>
</comment>
<protein>
    <recommendedName>
        <fullName evidence="4">Monoacylglycerol lipase</fullName>
        <ecNumber evidence="3">3.1.1.23</ecNumber>
    </recommendedName>
</protein>
<dbReference type="FunFam" id="3.40.50.1820:FF:000117">
    <property type="entry name" value="Monoglyceride lipase, putative"/>
    <property type="match status" value="1"/>
</dbReference>
<organism evidence="6 7">
    <name type="scientific">Ilumatobacter coccineus</name>
    <dbReference type="NCBI Taxonomy" id="467094"/>
    <lineage>
        <taxon>Bacteria</taxon>
        <taxon>Bacillati</taxon>
        <taxon>Actinomycetota</taxon>
        <taxon>Acidimicrobiia</taxon>
        <taxon>Acidimicrobiales</taxon>
        <taxon>Ilumatobacteraceae</taxon>
        <taxon>Ilumatobacter</taxon>
    </lineage>
</organism>
<proteinExistence type="inferred from homology"/>
<gene>
    <name evidence="6" type="ORF">CSA55_01640</name>
</gene>
<name>A0A2G6KE82_9ACTN</name>
<evidence type="ECO:0000256" key="4">
    <source>
        <dbReference type="ARBA" id="ARBA00071261"/>
    </source>
</evidence>
<dbReference type="Pfam" id="PF12146">
    <property type="entry name" value="Hydrolase_4"/>
    <property type="match status" value="1"/>
</dbReference>
<dbReference type="InterPro" id="IPR022742">
    <property type="entry name" value="Hydrolase_4"/>
</dbReference>
<dbReference type="EMBL" id="PDSL01000023">
    <property type="protein sequence ID" value="PIE33994.1"/>
    <property type="molecule type" value="Genomic_DNA"/>
</dbReference>
<dbReference type="Proteomes" id="UP000230914">
    <property type="component" value="Unassembled WGS sequence"/>
</dbReference>
<dbReference type="InterPro" id="IPR029058">
    <property type="entry name" value="AB_hydrolase_fold"/>
</dbReference>
<comment type="catalytic activity">
    <reaction evidence="1">
        <text>Hydrolyzes glycerol monoesters of long-chain fatty acids.</text>
        <dbReference type="EC" id="3.1.1.23"/>
    </reaction>
</comment>
<evidence type="ECO:0000313" key="7">
    <source>
        <dbReference type="Proteomes" id="UP000230914"/>
    </source>
</evidence>
<comment type="caution">
    <text evidence="6">The sequence shown here is derived from an EMBL/GenBank/DDBJ whole genome shotgun (WGS) entry which is preliminary data.</text>
</comment>
<dbReference type="PANTHER" id="PTHR11614">
    <property type="entry name" value="PHOSPHOLIPASE-RELATED"/>
    <property type="match status" value="1"/>
</dbReference>
<dbReference type="PRINTS" id="PR00111">
    <property type="entry name" value="ABHYDROLASE"/>
</dbReference>
<feature type="domain" description="Serine aminopeptidase S33" evidence="5">
    <location>
        <begin position="28"/>
        <end position="262"/>
    </location>
</feature>
<evidence type="ECO:0000313" key="6">
    <source>
        <dbReference type="EMBL" id="PIE33994.1"/>
    </source>
</evidence>
<dbReference type="InterPro" id="IPR000073">
    <property type="entry name" value="AB_hydrolase_1"/>
</dbReference>
<evidence type="ECO:0000259" key="5">
    <source>
        <dbReference type="Pfam" id="PF12146"/>
    </source>
</evidence>